<sequence length="34" mass="3626">MNDTAAQWATTAANEFRAVARSTQNASTRELANG</sequence>
<proteinExistence type="predicted"/>
<name>A0A839QDH5_MYCIR</name>
<accession>A0A839QDH5</accession>
<keyword evidence="2" id="KW-1185">Reference proteome</keyword>
<organism evidence="1 2">
    <name type="scientific">Mycolicibacterium iranicum</name>
    <name type="common">Mycobacterium iranicum</name>
    <dbReference type="NCBI Taxonomy" id="912594"/>
    <lineage>
        <taxon>Bacteria</taxon>
        <taxon>Bacillati</taxon>
        <taxon>Actinomycetota</taxon>
        <taxon>Actinomycetes</taxon>
        <taxon>Mycobacteriales</taxon>
        <taxon>Mycobacteriaceae</taxon>
        <taxon>Mycolicibacterium</taxon>
    </lineage>
</organism>
<dbReference type="EMBL" id="JACHVU010000012">
    <property type="protein sequence ID" value="MBB2992824.1"/>
    <property type="molecule type" value="Genomic_DNA"/>
</dbReference>
<protein>
    <submittedName>
        <fullName evidence="1">Putative heparinase superfamily protein</fullName>
    </submittedName>
</protein>
<evidence type="ECO:0000313" key="1">
    <source>
        <dbReference type="EMBL" id="MBB2992824.1"/>
    </source>
</evidence>
<dbReference type="Proteomes" id="UP000550501">
    <property type="component" value="Unassembled WGS sequence"/>
</dbReference>
<reference evidence="1 2" key="1">
    <citation type="submission" date="2020-08" db="EMBL/GenBank/DDBJ databases">
        <title>The Agave Microbiome: Exploring the role of microbial communities in plant adaptations to desert environments.</title>
        <authorList>
            <person name="Partida-Martinez L.P."/>
        </authorList>
    </citation>
    <scope>NUCLEOTIDE SEQUENCE [LARGE SCALE GENOMIC DNA]</scope>
    <source>
        <strain evidence="1 2">AT2.18</strain>
    </source>
</reference>
<gene>
    <name evidence="1" type="ORF">FHR72_004329</name>
</gene>
<dbReference type="AlphaFoldDB" id="A0A839QDH5"/>
<evidence type="ECO:0000313" key="2">
    <source>
        <dbReference type="Proteomes" id="UP000550501"/>
    </source>
</evidence>
<comment type="caution">
    <text evidence="1">The sequence shown here is derived from an EMBL/GenBank/DDBJ whole genome shotgun (WGS) entry which is preliminary data.</text>
</comment>